<proteinExistence type="predicted"/>
<organism evidence="3 4">
    <name type="scientific">Lujinxingia litoralis</name>
    <dbReference type="NCBI Taxonomy" id="2211119"/>
    <lineage>
        <taxon>Bacteria</taxon>
        <taxon>Deltaproteobacteria</taxon>
        <taxon>Bradymonadales</taxon>
        <taxon>Lujinxingiaceae</taxon>
        <taxon>Lujinxingia</taxon>
    </lineage>
</organism>
<evidence type="ECO:0000256" key="1">
    <source>
        <dbReference type="SAM" id="SignalP"/>
    </source>
</evidence>
<dbReference type="EMBL" id="QHKO01000001">
    <property type="protein sequence ID" value="RAL24720.1"/>
    <property type="molecule type" value="Genomic_DNA"/>
</dbReference>
<protein>
    <recommendedName>
        <fullName evidence="2">M23ase beta-sheet core domain-containing protein</fullName>
    </recommendedName>
</protein>
<dbReference type="Pfam" id="PF01551">
    <property type="entry name" value="Peptidase_M23"/>
    <property type="match status" value="1"/>
</dbReference>
<keyword evidence="1" id="KW-0732">Signal</keyword>
<dbReference type="SUPFAM" id="SSF51261">
    <property type="entry name" value="Duplicated hybrid motif"/>
    <property type="match status" value="1"/>
</dbReference>
<dbReference type="OrthoDB" id="9815245at2"/>
<evidence type="ECO:0000313" key="4">
    <source>
        <dbReference type="Proteomes" id="UP000249169"/>
    </source>
</evidence>
<dbReference type="AlphaFoldDB" id="A0A328CB04"/>
<dbReference type="InterPro" id="IPR016047">
    <property type="entry name" value="M23ase_b-sheet_dom"/>
</dbReference>
<feature type="domain" description="M23ase beta-sheet core" evidence="2">
    <location>
        <begin position="81"/>
        <end position="177"/>
    </location>
</feature>
<evidence type="ECO:0000259" key="2">
    <source>
        <dbReference type="Pfam" id="PF01551"/>
    </source>
</evidence>
<dbReference type="InterPro" id="IPR050570">
    <property type="entry name" value="Cell_wall_metabolism_enzyme"/>
</dbReference>
<dbReference type="GO" id="GO:0004222">
    <property type="term" value="F:metalloendopeptidase activity"/>
    <property type="evidence" value="ECO:0007669"/>
    <property type="project" value="TreeGrafter"/>
</dbReference>
<dbReference type="PANTHER" id="PTHR21666:SF270">
    <property type="entry name" value="MUREIN HYDROLASE ACTIVATOR ENVC"/>
    <property type="match status" value="1"/>
</dbReference>
<reference evidence="3 4" key="1">
    <citation type="submission" date="2018-05" db="EMBL/GenBank/DDBJ databases">
        <title>Lujinxingia marina gen. nov. sp. nov., a new facultative anaerobic member of the class Deltaproteobacteria, and proposal of Lujinxingaceae fam. nov.</title>
        <authorList>
            <person name="Li C.-M."/>
        </authorList>
    </citation>
    <scope>NUCLEOTIDE SEQUENCE [LARGE SCALE GENOMIC DNA]</scope>
    <source>
        <strain evidence="3 4">B210</strain>
    </source>
</reference>
<sequence>MVRHLLSGTLLAVLAALAFVLVSSVGATAPLSNASPQAHPAPTTPAPEVAELSLPWECSAAYRVTQTHDVGSHKGLGRWAFDFDLPEGTPVSAPAAGEVRMVRDDSTRHGCGPEFGWDANYVVIDLLNGYDALLLHLEADSVTVKPGDKVEAGQVVGRVGNSGWVCGTHLHFQIQRSCSSWWCQSVPAEFADYPAPSTGQELTRGVCEAPGTVVMAD</sequence>
<dbReference type="RefSeq" id="WP_111727892.1">
    <property type="nucleotide sequence ID" value="NZ_QHKO01000001.1"/>
</dbReference>
<keyword evidence="4" id="KW-1185">Reference proteome</keyword>
<feature type="chain" id="PRO_5016464046" description="M23ase beta-sheet core domain-containing protein" evidence="1">
    <location>
        <begin position="30"/>
        <end position="217"/>
    </location>
</feature>
<comment type="caution">
    <text evidence="3">The sequence shown here is derived from an EMBL/GenBank/DDBJ whole genome shotgun (WGS) entry which is preliminary data.</text>
</comment>
<name>A0A328CB04_9DELT</name>
<dbReference type="PANTHER" id="PTHR21666">
    <property type="entry name" value="PEPTIDASE-RELATED"/>
    <property type="match status" value="1"/>
</dbReference>
<dbReference type="Gene3D" id="2.70.70.10">
    <property type="entry name" value="Glucose Permease (Domain IIA)"/>
    <property type="match status" value="1"/>
</dbReference>
<accession>A0A328CB04</accession>
<dbReference type="CDD" id="cd12797">
    <property type="entry name" value="M23_peptidase"/>
    <property type="match status" value="1"/>
</dbReference>
<gene>
    <name evidence="3" type="ORF">DL240_00480</name>
</gene>
<evidence type="ECO:0000313" key="3">
    <source>
        <dbReference type="EMBL" id="RAL24720.1"/>
    </source>
</evidence>
<feature type="signal peptide" evidence="1">
    <location>
        <begin position="1"/>
        <end position="29"/>
    </location>
</feature>
<dbReference type="Proteomes" id="UP000249169">
    <property type="component" value="Unassembled WGS sequence"/>
</dbReference>
<dbReference type="InterPro" id="IPR011055">
    <property type="entry name" value="Dup_hybrid_motif"/>
</dbReference>